<dbReference type="Gene3D" id="3.30.559.10">
    <property type="entry name" value="Chloramphenicol acetyltransferase-like domain"/>
    <property type="match status" value="4"/>
</dbReference>
<organism evidence="6 7">
    <name type="scientific">Xenorhabdus szentirmaii DSM 16338</name>
    <dbReference type="NCBI Taxonomy" id="1427518"/>
    <lineage>
        <taxon>Bacteria</taxon>
        <taxon>Pseudomonadati</taxon>
        <taxon>Pseudomonadota</taxon>
        <taxon>Gammaproteobacteria</taxon>
        <taxon>Enterobacterales</taxon>
        <taxon>Morganellaceae</taxon>
        <taxon>Xenorhabdus</taxon>
    </lineage>
</organism>
<gene>
    <name evidence="6" type="ORF">XSR1_210038</name>
</gene>
<keyword evidence="4" id="KW-0597">Phosphoprotein</keyword>
<comment type="cofactor">
    <cofactor evidence="1">
        <name>pantetheine 4'-phosphate</name>
        <dbReference type="ChEBI" id="CHEBI:47942"/>
    </cofactor>
</comment>
<name>W1IVS6_9GAMM</name>
<dbReference type="InterPro" id="IPR045851">
    <property type="entry name" value="AMP-bd_C_sf"/>
</dbReference>
<dbReference type="Pfam" id="PF00501">
    <property type="entry name" value="AMP-binding"/>
    <property type="match status" value="3"/>
</dbReference>
<dbReference type="Gene3D" id="2.30.38.10">
    <property type="entry name" value="Luciferase, Domain 3"/>
    <property type="match status" value="3"/>
</dbReference>
<dbReference type="GO" id="GO:0008756">
    <property type="term" value="F:o-succinylbenzoate-CoA ligase activity"/>
    <property type="evidence" value="ECO:0007669"/>
    <property type="project" value="UniProtKB-EC"/>
</dbReference>
<keyword evidence="7" id="KW-1185">Reference proteome</keyword>
<dbReference type="InterPro" id="IPR001242">
    <property type="entry name" value="Condensation_dom"/>
</dbReference>
<proteinExistence type="inferred from homology"/>
<dbReference type="PROSITE" id="PS00455">
    <property type="entry name" value="AMP_BINDING"/>
    <property type="match status" value="3"/>
</dbReference>
<dbReference type="CDD" id="cd17651">
    <property type="entry name" value="A_NRPS_VisG_like"/>
    <property type="match status" value="1"/>
</dbReference>
<dbReference type="Proteomes" id="UP000019202">
    <property type="component" value="Unassembled WGS sequence"/>
</dbReference>
<comment type="similarity">
    <text evidence="2">Belongs to the ATP-dependent AMP-binding enzyme family.</text>
</comment>
<evidence type="ECO:0000256" key="1">
    <source>
        <dbReference type="ARBA" id="ARBA00001957"/>
    </source>
</evidence>
<dbReference type="InterPro" id="IPR006162">
    <property type="entry name" value="Ppantetheine_attach_site"/>
</dbReference>
<keyword evidence="3" id="KW-0596">Phosphopantetheine</keyword>
<dbReference type="PANTHER" id="PTHR45527:SF1">
    <property type="entry name" value="FATTY ACID SYNTHASE"/>
    <property type="match status" value="1"/>
</dbReference>
<dbReference type="FunFam" id="2.30.38.10:FF:000001">
    <property type="entry name" value="Non-ribosomal peptide synthetase PvdI"/>
    <property type="match status" value="3"/>
</dbReference>
<evidence type="ECO:0000256" key="3">
    <source>
        <dbReference type="ARBA" id="ARBA00022450"/>
    </source>
</evidence>
<dbReference type="Gene3D" id="1.10.1200.10">
    <property type="entry name" value="ACP-like"/>
    <property type="match status" value="4"/>
</dbReference>
<dbReference type="SUPFAM" id="SSF47336">
    <property type="entry name" value="ACP-like"/>
    <property type="match status" value="4"/>
</dbReference>
<dbReference type="PROSITE" id="PS50075">
    <property type="entry name" value="CARRIER"/>
    <property type="match status" value="4"/>
</dbReference>
<dbReference type="CDD" id="cd17652">
    <property type="entry name" value="A_NRPS_CmdD_like"/>
    <property type="match status" value="1"/>
</dbReference>
<dbReference type="InterPro" id="IPR036736">
    <property type="entry name" value="ACP-like_sf"/>
</dbReference>
<dbReference type="InterPro" id="IPR023213">
    <property type="entry name" value="CAT-like_dom_sf"/>
</dbReference>
<dbReference type="InterPro" id="IPR000873">
    <property type="entry name" value="AMP-dep_synth/lig_dom"/>
</dbReference>
<evidence type="ECO:0000256" key="4">
    <source>
        <dbReference type="ARBA" id="ARBA00022553"/>
    </source>
</evidence>
<dbReference type="NCBIfam" id="TIGR01733">
    <property type="entry name" value="AA-adenyl-dom"/>
    <property type="match status" value="3"/>
</dbReference>
<dbReference type="InterPro" id="IPR010071">
    <property type="entry name" value="AA_adenyl_dom"/>
</dbReference>
<dbReference type="GO" id="GO:0005737">
    <property type="term" value="C:cytoplasm"/>
    <property type="evidence" value="ECO:0007669"/>
    <property type="project" value="TreeGrafter"/>
</dbReference>
<dbReference type="PROSITE" id="PS00012">
    <property type="entry name" value="PHOSPHOPANTETHEINE"/>
    <property type="match status" value="2"/>
</dbReference>
<dbReference type="SMART" id="SM00823">
    <property type="entry name" value="PKS_PP"/>
    <property type="match status" value="2"/>
</dbReference>
<feature type="domain" description="Carrier" evidence="5">
    <location>
        <begin position="3257"/>
        <end position="3331"/>
    </location>
</feature>
<dbReference type="STRING" id="1427518.XSR1_210038"/>
<dbReference type="GO" id="GO:0031177">
    <property type="term" value="F:phosphopantetheine binding"/>
    <property type="evidence" value="ECO:0007669"/>
    <property type="project" value="InterPro"/>
</dbReference>
<accession>W1IVS6</accession>
<dbReference type="Pfam" id="PF00668">
    <property type="entry name" value="Condensation"/>
    <property type="match status" value="4"/>
</dbReference>
<dbReference type="FunFam" id="1.10.1200.10:FF:000005">
    <property type="entry name" value="Nonribosomal peptide synthetase 1"/>
    <property type="match status" value="4"/>
</dbReference>
<dbReference type="PANTHER" id="PTHR45527">
    <property type="entry name" value="NONRIBOSOMAL PEPTIDE SYNTHETASE"/>
    <property type="match status" value="1"/>
</dbReference>
<evidence type="ECO:0000313" key="7">
    <source>
        <dbReference type="Proteomes" id="UP000019202"/>
    </source>
</evidence>
<dbReference type="InterPro" id="IPR020845">
    <property type="entry name" value="AMP-binding_CS"/>
</dbReference>
<reference evidence="6" key="1">
    <citation type="submission" date="2013-11" db="EMBL/GenBank/DDBJ databases">
        <title>Draft genome sequence and annotation of the entomopathogenic bacteria, Xenorhabdus cabanillasi strain JM26 and Xenorhabdus szentirmai strain DSM 16338.</title>
        <authorList>
            <person name="Gualtieri M."/>
            <person name="Ogier J.C."/>
            <person name="Pages S."/>
            <person name="Givaudan A."/>
            <person name="Gaudriault S."/>
        </authorList>
    </citation>
    <scope>NUCLEOTIDE SEQUENCE [LARGE SCALE GENOMIC DNA]</scope>
    <source>
        <strain evidence="6">DSM 16338</strain>
    </source>
</reference>
<dbReference type="Gene3D" id="3.30.300.30">
    <property type="match status" value="3"/>
</dbReference>
<dbReference type="Gene3D" id="3.40.50.980">
    <property type="match status" value="6"/>
</dbReference>
<dbReference type="CDD" id="cd19531">
    <property type="entry name" value="LCL_NRPS-like"/>
    <property type="match status" value="1"/>
</dbReference>
<dbReference type="EC" id="6.2.1.26" evidence="6"/>
<dbReference type="SUPFAM" id="SSF56801">
    <property type="entry name" value="Acetyl-CoA synthetase-like"/>
    <property type="match status" value="3"/>
</dbReference>
<feature type="domain" description="Carrier" evidence="5">
    <location>
        <begin position="2162"/>
        <end position="2237"/>
    </location>
</feature>
<evidence type="ECO:0000256" key="2">
    <source>
        <dbReference type="ARBA" id="ARBA00006432"/>
    </source>
</evidence>
<evidence type="ECO:0000313" key="6">
    <source>
        <dbReference type="EMBL" id="CDL82602.1"/>
    </source>
</evidence>
<protein>
    <submittedName>
        <fullName evidence="6">Non-ribosomal peptide synthetase</fullName>
        <ecNumber evidence="6">6.2.1.26</ecNumber>
    </submittedName>
</protein>
<dbReference type="NCBIfam" id="NF003417">
    <property type="entry name" value="PRK04813.1"/>
    <property type="match status" value="3"/>
</dbReference>
<dbReference type="Pfam" id="PF13193">
    <property type="entry name" value="AMP-binding_C"/>
    <property type="match status" value="3"/>
</dbReference>
<dbReference type="FunFam" id="3.40.50.12780:FF:000012">
    <property type="entry name" value="Non-ribosomal peptide synthetase"/>
    <property type="match status" value="3"/>
</dbReference>
<sequence length="3921" mass="437452">MVFLTIFQFKKPHRHFQKNGTGCILITEKGEMGMSHDHYTASKVTSSKTPPLVDVNNDDFSLSPASPLSSPQQVIWLDQIIHSDPSNYNIGLFFSIKGALNETLLERAFKTVVYRHDTLRLRMINTHKLPVQKVTNPLSVSMELHDFSPYSDAETRVRQYIDEEFQKPFQLTDTLWRAKLLRVSRAHWYWQFSCHHLIIDGSGLIILFNDIIDSYNHLVQNDAPDKTAPSYLDFIADDQNYLASRDYSRDLQFWLKRYEHLPQPLLSPINAHKVKQPEHTQSIHGKMNEKNAVEQKKTASWQPPVCWQIDKALLQRIEEKVSQQGLSILHFMYAVLASYFSRAAGVDEIVFGIPIHNRKGTQQKNTMGMFASVMPIGIAISPQDTFLDVMQNSAAELRRCYKYKRIPIAEINRQTHIQQKTGRAQLFDITLSLEPFKANMYIEGEDTSIEFFDLHHGVPYPLSVIIKQYTDTASPENTPANVTIEFNFSTDYLSTEDVVMLQARLAVLLDSALMSPDVPITSLPILPETERRQILTDFNATEAEFPQNALIHQLFEAQVQKTPDAIAVVFENQSLTYDELNRHANRLAHHLIELGIRPDDRVAICAERGLDIVVSLLGILKAGGAYVPLDPAYPTERLAYMLNDLEPMALIIQPAMVEILGSAILGSAILGSSLTANKIPTIVLDAKEHPVLSHRPEENPNARTLGITSRNLAYIIYTSGSTGKPKGVMVEHHGLCNLIATQQDTLSLTPDSRLLQFVSNSFDVYIWECFMALLAGARLYLAKRTDILPGAALSHYLKTRAITHLFLSPTALAAMDSLPDTLQVLITGSETCPSTLVNRWAHGRKMFNGYGPTETTVCATLYPCNSQEKKAPPIGRPISNTKIYILDPHKEPVPIGITGEVYIAGSGVARGYLNRPDLTAGRFLPDPFSTTTGTRMYKTGDLARWLPDGNIEYICRNDSQVKLRGFRIELGEIEAQLTQCRGVREAVVIVRDDISKQKCLVAYLLAKPDTKLVPTALRQQLSQQLAEYMLPSAFITLDSFPRTPNGKLDIQALPLPNLDSIATQGYEAPKGEAEITLAQLWQALLGVERVGRHDHFFALGGHSLIALSLSEQLYNLNLSLDIRSIFDTPVLTEMAKKMQAAQNDLRDFAVPPNLIPDDCTAITPDMLTLVSLSQQEIDAISATIPGGAGNIQDIYPLAPLQEGILFHSLLQGQGDTYLLNTLFAFDTRDCVDAFLVALQQVIDRHDILRTAVCWQELNQPVQVVWRKALLHINVFVPVSDQNVPAQLLAHTDPDQRRLDINQAPLFSADIAHDPHKNQWLLALCFHHLISDHLTLELIFSEIKELIQSHRQNKLPENLSAPLPYRNFVAQSLHMPKSEHEAYFREMLADVDTPTAPFGILNTHNNQRQMSEATRQLDATLSNAIRTQAHRQGVSPSVLFHIAWAQVLAHASGEDDVIFGTVLLGRMQAGVGIEQILGLFINTLPIRFRLAGKSAQEIVQETHHCLMKLLEHEQTPLALVQRCSSITPSMPLFSALLNYRHSRPDGLNIKSEGVRLLSAQERTNYPFTLSVDDMGESFTLVAQSVSGIDPVRLMDYMTTTLTGLTEALDTEPQRPIVNISVLPATERQQLLVDFNATQMDFPQDALIHQLVEEQVQRTPNAIAVICEGHSLTYDELNHSANRLAHHLMAQGVQPDDRVAICVERSPVMIAGLLGILKAGAAYVPLDPNYPSKRLAYILEDSTPKAILTQTKHLDLLGFLDCSVPSVIFDHTEQHVDVDTVSTCNPDAQAQGLAPHHLAYVIYTSGSTGQPKGVAIEHRNTVNFLTWAQQNFTPEELGHTLCATSLNFDLAVYECFAPLISGGTIHLVPNALSLTAEKSPATEKPVAMASAVSLINTVPSTIVQLLNTHAIPGTTRTVNLAGEALKPNIVEQLFTSSSVQTVCNLYGPSETTTYSTWTRMDRATGFTAHIGRPIANTQIYILDSRGQPVPLGVSGEIYIAGSGVARGYLNRPELTNERFLHDPFSPLPASRMYRTGDLGRWLPDGNIEYLGRNDFQVKIRGFRVELGEIEAKLEQCRGVREAVVIAREDTRENKQLVAYLLTESDIKPTPAELRQQLAQQLTDYMIPSAFVTLDAFPLTSNGKLDRQALPAPDSSAVVTQDYEEPIGEVETALAQIWQTLLGLDRVSRHDHFFELGGHSLLAIQLATRIHQNLALETSLPLLFTYPVLADLAAALTESTAITQPTIIPAVDRSRHLPLSFAQQRLWFLAQLNPAASLAYHIPAVLRLSGQLNLTAFKAALDSLVARQESLRTRFAFVDEQPCQYIDAADTGFPLNYQDLRGLNKTLDRNRIDELISLETQTLFDFANEPPVRGKLLQLSDEEHIFILIQHHIITDGWSVGILLRELDILYRAALEEKEHLLAPLPIQYADYAIWQQEWLQGENMAAQRNFWQEQLQGAPELLALPTDRPRPPEQTYEGAHIPIHLAPELLVSLKALGQRQGTTLFMTLLAGWSIVLARLSGQNDIVIGTPVANRPQTELEGIIGFFANTLPLRVELENCNTVAELLTHIRERSLAAYAHQNLPFEQLVEILQPNRSLSYNPIFQVMLALDNTPAQSLELPDLSVSMLEQTRRSAHFDLTLSLAETQKGLNGYLEYTSDLFDEVTVGHIAGYLIQVLSAMAADEKQDIARLTMLSAAEHQQLLVEFNTPQSEPSSFDHEPWLPQNGLIHSLFEDQVQRTPDAIAVIFEDQSLSYHELNCRANQLAHSLIAFGVRPDDRVAICVERGLDMIIGLFGILKAGAGYIPLDPEYPVERLTYQLSDGKPALLLTQKHLKKDLSVQDLPVWLLDDETHQNRTAVQPGHNPDSKQLRLQPHHLAYIIYTSGSTGHPKGVMLEHRNVVSLIHAQRQVSKPHPGDRILQFVTVAFDISVSDIFPTLASGATLVLRPAHIKVPDAGFVDFLRQHKVTIINIPTAFWNHWVQEIMAGHCGFSACLHTVIVGGDKVEQRHLADWLSCPETQSCRWFNAYGPTEITVTATALLIDGKQLADSKQAVTMTDNIPIGRPLSNTRIYILDAFGQPVPIGVSGEIYIGGQGVARGYSNQPELTAERFVIDPFSKQPNARMYKTGDLGRWRANGNIEYLGRNDFQVKIRGFRIELGEIESRLMQCAGVREAVVLAREIPDQTGMAGDKRLIAYLLAKPQAKLLPAALRQQLSQHLAEYMLPCAFVILDAFPLAPNGKLDRQALPLPDQTAIVSRTYEAPINTMEITLARIWQTLLKLERVGRYDHFFEVGGHSLMVVSLIEQLREQGWGLDIRSVFAAPVLADMAKIMQPIEKHPTEFIAPPNLIPDGCTKITPDLLPLIALTQQEIDTITDTISGGAANIQDIYPLAPLQEGMLFHHLLQTQGDIYLLHIALAFDSRERLNAFLAAFQQVINRHDILRTAICWQGLKQPVQVVCRQASLYVDTFVPENDQDILSQLLAYTHPYQRRLDVSRAPVFSVDTAYDPHQEEWLLAICCHHILNDHISLDIIISEIHELMHHRAGHLIPALPYRHFIAQSLNMPPSSHEDYFREALADIDTPTLPFGIPDIYSVDRPITNSTQLISASLSRDIRKQARRHRVSCGVLFHVALALVLAKISRQEDIVFGTVLSGRMQGGTNINQIPGLFINTLPARVRLTGNSVQQVVQATYHSLTQLLEHEQASLALAQRCSAVTSPLPLFNTLLNYRHTRLDTTRNVWEGVRLITAEERMNYPLYFAVDDLGKGFRLEIQAIQGIDPAHLRADMLSALSGLVDSLENSPQQPIVDIPVVSGTHWQPQHINLSPSPGQSDSLSQQIIIAKYGYEAPNGDVETALAQIWQELLKLERVSRHDHFFESGGHSLIAIQLLARMHEQNMHISLMDVLTYPTLREMALKVNDAPTSLISGK</sequence>
<dbReference type="GO" id="GO:0043041">
    <property type="term" value="P:amino acid activation for nonribosomal peptide biosynthetic process"/>
    <property type="evidence" value="ECO:0007669"/>
    <property type="project" value="TreeGrafter"/>
</dbReference>
<dbReference type="Gene3D" id="3.30.559.30">
    <property type="entry name" value="Nonribosomal peptide synthetase, condensation domain"/>
    <property type="match status" value="4"/>
</dbReference>
<dbReference type="CDD" id="cd19544">
    <property type="entry name" value="E-C_NRPS"/>
    <property type="match status" value="2"/>
</dbReference>
<dbReference type="SUPFAM" id="SSF52777">
    <property type="entry name" value="CoA-dependent acyltransferases"/>
    <property type="match status" value="8"/>
</dbReference>
<feature type="domain" description="Carrier" evidence="5">
    <location>
        <begin position="1068"/>
        <end position="1142"/>
    </location>
</feature>
<dbReference type="FunFam" id="3.30.300.30:FF:000010">
    <property type="entry name" value="Enterobactin synthetase component F"/>
    <property type="match status" value="3"/>
</dbReference>
<dbReference type="EMBL" id="CBXF010000079">
    <property type="protein sequence ID" value="CDL82602.1"/>
    <property type="molecule type" value="Genomic_DNA"/>
</dbReference>
<dbReference type="InterPro" id="IPR009081">
    <property type="entry name" value="PP-bd_ACP"/>
</dbReference>
<keyword evidence="6" id="KW-0436">Ligase</keyword>
<feature type="domain" description="Carrier" evidence="5">
    <location>
        <begin position="3840"/>
        <end position="3914"/>
    </location>
</feature>
<dbReference type="InterPro" id="IPR020806">
    <property type="entry name" value="PKS_PP-bd"/>
</dbReference>
<evidence type="ECO:0000259" key="5">
    <source>
        <dbReference type="PROSITE" id="PS50075"/>
    </source>
</evidence>
<dbReference type="Pfam" id="PF00550">
    <property type="entry name" value="PP-binding"/>
    <property type="match status" value="4"/>
</dbReference>
<dbReference type="InterPro" id="IPR025110">
    <property type="entry name" value="AMP-bd_C"/>
</dbReference>
<dbReference type="GO" id="GO:0044550">
    <property type="term" value="P:secondary metabolite biosynthetic process"/>
    <property type="evidence" value="ECO:0007669"/>
    <property type="project" value="UniProtKB-ARBA"/>
</dbReference>
<dbReference type="FunFam" id="3.40.50.980:FF:000001">
    <property type="entry name" value="Non-ribosomal peptide synthetase"/>
    <property type="match status" value="3"/>
</dbReference>
<comment type="caution">
    <text evidence="6">The sequence shown here is derived from an EMBL/GenBank/DDBJ whole genome shotgun (WGS) entry which is preliminary data.</text>
</comment>